<comment type="caution">
    <text evidence="8">The sequence shown here is derived from an EMBL/GenBank/DDBJ whole genome shotgun (WGS) entry which is preliminary data.</text>
</comment>
<dbReference type="GO" id="GO:0003700">
    <property type="term" value="F:DNA-binding transcription factor activity"/>
    <property type="evidence" value="ECO:0007669"/>
    <property type="project" value="TreeGrafter"/>
</dbReference>
<evidence type="ECO:0000256" key="7">
    <source>
        <dbReference type="SAM" id="MobiDB-lite"/>
    </source>
</evidence>
<accession>A0AAN6W9E9</accession>
<dbReference type="EMBL" id="MU866154">
    <property type="protein sequence ID" value="KAK4177824.1"/>
    <property type="molecule type" value="Genomic_DNA"/>
</dbReference>
<evidence type="ECO:0000256" key="5">
    <source>
        <dbReference type="ARBA" id="ARBA00023163"/>
    </source>
</evidence>
<comment type="subcellular location">
    <subcellularLocation>
        <location evidence="1">Nucleus</location>
    </subcellularLocation>
</comment>
<dbReference type="Pfam" id="PF11951">
    <property type="entry name" value="Fungal_trans_2"/>
    <property type="match status" value="1"/>
</dbReference>
<organism evidence="8 9">
    <name type="scientific">Triangularia setosa</name>
    <dbReference type="NCBI Taxonomy" id="2587417"/>
    <lineage>
        <taxon>Eukaryota</taxon>
        <taxon>Fungi</taxon>
        <taxon>Dikarya</taxon>
        <taxon>Ascomycota</taxon>
        <taxon>Pezizomycotina</taxon>
        <taxon>Sordariomycetes</taxon>
        <taxon>Sordariomycetidae</taxon>
        <taxon>Sordariales</taxon>
        <taxon>Podosporaceae</taxon>
        <taxon>Triangularia</taxon>
    </lineage>
</organism>
<sequence length="497" mass="55020">MSFSTERLPVAGSQAGTAEVISTAPGSEMQCKLQRCVLAKFGPAIQLSWPRNGDKKRALVGQSPRDPNTTRKQTHKSPKITRIVNFSQRDIEMHYYLNSSVGKAHPQPTLEPPLAWNPIVHRAEDEDLLEHFQNSASRSLAILGHDGVELGNALIRIALANTSASATAVLHCLLAFSALHRDDVHSQAFELKITALQALAAASAITPLGTAEAIQHVAAGMILCSFEAHRSSCTSGEWTTYLENSKKVIQHFGLDKIEGNSDLAMMLDWVSYHDVLSRFSLQHWQKRTVPGTEMRRFPAEPSNIPFSPIGLVRLLSQVCDAVSARPAPPVTGKKTTENIEDYKNFLQILDWRIRSLTFSTPETVASSQGEDTLLTLELYQLALLIYLNRASNNIINQSFRTEKHVAQAFSILSKLRSCNRQFPVFILGCEARNDECRAIILDLIAQTEKGESSRSFNHVKLLLQAVWAQDDLADGEVDYCEKVSCVISCCRIAPSFV</sequence>
<evidence type="ECO:0000256" key="4">
    <source>
        <dbReference type="ARBA" id="ARBA00023125"/>
    </source>
</evidence>
<keyword evidence="4" id="KW-0238">DNA-binding</keyword>
<evidence type="ECO:0000256" key="6">
    <source>
        <dbReference type="ARBA" id="ARBA00023242"/>
    </source>
</evidence>
<dbReference type="Proteomes" id="UP001302321">
    <property type="component" value="Unassembled WGS sequence"/>
</dbReference>
<dbReference type="GO" id="GO:0000976">
    <property type="term" value="F:transcription cis-regulatory region binding"/>
    <property type="evidence" value="ECO:0007669"/>
    <property type="project" value="TreeGrafter"/>
</dbReference>
<keyword evidence="5" id="KW-0804">Transcription</keyword>
<evidence type="ECO:0000256" key="2">
    <source>
        <dbReference type="ARBA" id="ARBA00022833"/>
    </source>
</evidence>
<reference evidence="8" key="1">
    <citation type="journal article" date="2023" name="Mol. Phylogenet. Evol.">
        <title>Genome-scale phylogeny and comparative genomics of the fungal order Sordariales.</title>
        <authorList>
            <person name="Hensen N."/>
            <person name="Bonometti L."/>
            <person name="Westerberg I."/>
            <person name="Brannstrom I.O."/>
            <person name="Guillou S."/>
            <person name="Cros-Aarteil S."/>
            <person name="Calhoun S."/>
            <person name="Haridas S."/>
            <person name="Kuo A."/>
            <person name="Mondo S."/>
            <person name="Pangilinan J."/>
            <person name="Riley R."/>
            <person name="LaButti K."/>
            <person name="Andreopoulos B."/>
            <person name="Lipzen A."/>
            <person name="Chen C."/>
            <person name="Yan M."/>
            <person name="Daum C."/>
            <person name="Ng V."/>
            <person name="Clum A."/>
            <person name="Steindorff A."/>
            <person name="Ohm R.A."/>
            <person name="Martin F."/>
            <person name="Silar P."/>
            <person name="Natvig D.O."/>
            <person name="Lalanne C."/>
            <person name="Gautier V."/>
            <person name="Ament-Velasquez S.L."/>
            <person name="Kruys A."/>
            <person name="Hutchinson M.I."/>
            <person name="Powell A.J."/>
            <person name="Barry K."/>
            <person name="Miller A.N."/>
            <person name="Grigoriev I.V."/>
            <person name="Debuchy R."/>
            <person name="Gladieux P."/>
            <person name="Hiltunen Thoren M."/>
            <person name="Johannesson H."/>
        </authorList>
    </citation>
    <scope>NUCLEOTIDE SEQUENCE</scope>
    <source>
        <strain evidence="8">CBS 892.96</strain>
    </source>
</reference>
<dbReference type="PANTHER" id="PTHR37534">
    <property type="entry name" value="TRANSCRIPTIONAL ACTIVATOR PROTEIN UGA3"/>
    <property type="match status" value="1"/>
</dbReference>
<evidence type="ECO:0000313" key="8">
    <source>
        <dbReference type="EMBL" id="KAK4177824.1"/>
    </source>
</evidence>
<gene>
    <name evidence="8" type="ORF">QBC36DRAFT_210824</name>
</gene>
<keyword evidence="6" id="KW-0539">Nucleus</keyword>
<reference evidence="8" key="2">
    <citation type="submission" date="2023-05" db="EMBL/GenBank/DDBJ databases">
        <authorList>
            <consortium name="Lawrence Berkeley National Laboratory"/>
            <person name="Steindorff A."/>
            <person name="Hensen N."/>
            <person name="Bonometti L."/>
            <person name="Westerberg I."/>
            <person name="Brannstrom I.O."/>
            <person name="Guillou S."/>
            <person name="Cros-Aarteil S."/>
            <person name="Calhoun S."/>
            <person name="Haridas S."/>
            <person name="Kuo A."/>
            <person name="Mondo S."/>
            <person name="Pangilinan J."/>
            <person name="Riley R."/>
            <person name="Labutti K."/>
            <person name="Andreopoulos B."/>
            <person name="Lipzen A."/>
            <person name="Chen C."/>
            <person name="Yanf M."/>
            <person name="Daum C."/>
            <person name="Ng V."/>
            <person name="Clum A."/>
            <person name="Ohm R."/>
            <person name="Martin F."/>
            <person name="Silar P."/>
            <person name="Natvig D."/>
            <person name="Lalanne C."/>
            <person name="Gautier V."/>
            <person name="Ament-Velasquez S.L."/>
            <person name="Kruys A."/>
            <person name="Hutchinson M.I."/>
            <person name="Powell A.J."/>
            <person name="Barry K."/>
            <person name="Miller A.N."/>
            <person name="Grigoriev I.V."/>
            <person name="Debuchy R."/>
            <person name="Gladieux P."/>
            <person name="Thoren M.H."/>
            <person name="Johannesson H."/>
        </authorList>
    </citation>
    <scope>NUCLEOTIDE SEQUENCE</scope>
    <source>
        <strain evidence="8">CBS 892.96</strain>
    </source>
</reference>
<name>A0AAN6W9E9_9PEZI</name>
<dbReference type="AlphaFoldDB" id="A0AAN6W9E9"/>
<dbReference type="GO" id="GO:0045944">
    <property type="term" value="P:positive regulation of transcription by RNA polymerase II"/>
    <property type="evidence" value="ECO:0007669"/>
    <property type="project" value="TreeGrafter"/>
</dbReference>
<keyword evidence="3" id="KW-0805">Transcription regulation</keyword>
<evidence type="ECO:0000313" key="9">
    <source>
        <dbReference type="Proteomes" id="UP001302321"/>
    </source>
</evidence>
<feature type="region of interest" description="Disordered" evidence="7">
    <location>
        <begin position="52"/>
        <end position="77"/>
    </location>
</feature>
<evidence type="ECO:0000256" key="3">
    <source>
        <dbReference type="ARBA" id="ARBA00023015"/>
    </source>
</evidence>
<keyword evidence="9" id="KW-1185">Reference proteome</keyword>
<dbReference type="PANTHER" id="PTHR37534:SF39">
    <property type="entry name" value="TRANSCRIPTION FACTOR DOMAIN-CONTAINING PROTEIN"/>
    <property type="match status" value="1"/>
</dbReference>
<dbReference type="GO" id="GO:0005634">
    <property type="term" value="C:nucleus"/>
    <property type="evidence" value="ECO:0007669"/>
    <property type="project" value="UniProtKB-SubCell"/>
</dbReference>
<evidence type="ECO:0000256" key="1">
    <source>
        <dbReference type="ARBA" id="ARBA00004123"/>
    </source>
</evidence>
<keyword evidence="2" id="KW-0862">Zinc</keyword>
<proteinExistence type="predicted"/>
<dbReference type="InterPro" id="IPR021858">
    <property type="entry name" value="Fun_TF"/>
</dbReference>
<protein>
    <submittedName>
        <fullName evidence="8">Fungal-specific transcription factor domain-containing protein</fullName>
    </submittedName>
</protein>